<proteinExistence type="predicted"/>
<keyword evidence="2" id="KW-1185">Reference proteome</keyword>
<dbReference type="EMBL" id="JYDQ01005043">
    <property type="protein sequence ID" value="KRX86210.1"/>
    <property type="molecule type" value="Genomic_DNA"/>
</dbReference>
<dbReference type="Proteomes" id="UP000054783">
    <property type="component" value="Unassembled WGS sequence"/>
</dbReference>
<protein>
    <submittedName>
        <fullName evidence="1">Uncharacterized protein</fullName>
    </submittedName>
</protein>
<evidence type="ECO:0000313" key="1">
    <source>
        <dbReference type="EMBL" id="KRX86210.1"/>
    </source>
</evidence>
<comment type="caution">
    <text evidence="1">The sequence shown here is derived from an EMBL/GenBank/DDBJ whole genome shotgun (WGS) entry which is preliminary data.</text>
</comment>
<reference evidence="1 2" key="1">
    <citation type="submission" date="2015-01" db="EMBL/GenBank/DDBJ databases">
        <title>Evolution of Trichinella species and genotypes.</title>
        <authorList>
            <person name="Korhonen P.K."/>
            <person name="Edoardo P."/>
            <person name="Giuseppe L.R."/>
            <person name="Gasser R.B."/>
        </authorList>
    </citation>
    <scope>NUCLEOTIDE SEQUENCE [LARGE SCALE GENOMIC DNA]</scope>
    <source>
        <strain evidence="1">ISS2496</strain>
    </source>
</reference>
<accession>A0A0V0XDY6</accession>
<gene>
    <name evidence="1" type="ORF">T12_16068</name>
</gene>
<feature type="non-terminal residue" evidence="1">
    <location>
        <position position="50"/>
    </location>
</feature>
<sequence>MFQRRNLIDRINLLLVPGRPVLQINWYQLYLVLQPLIVPSNPGALCERAN</sequence>
<dbReference type="AlphaFoldDB" id="A0A0V0XDY6"/>
<organism evidence="1 2">
    <name type="scientific">Trichinella patagoniensis</name>
    <dbReference type="NCBI Taxonomy" id="990121"/>
    <lineage>
        <taxon>Eukaryota</taxon>
        <taxon>Metazoa</taxon>
        <taxon>Ecdysozoa</taxon>
        <taxon>Nematoda</taxon>
        <taxon>Enoplea</taxon>
        <taxon>Dorylaimia</taxon>
        <taxon>Trichinellida</taxon>
        <taxon>Trichinellidae</taxon>
        <taxon>Trichinella</taxon>
    </lineage>
</organism>
<name>A0A0V0XDY6_9BILA</name>
<evidence type="ECO:0000313" key="2">
    <source>
        <dbReference type="Proteomes" id="UP000054783"/>
    </source>
</evidence>